<evidence type="ECO:0000256" key="3">
    <source>
        <dbReference type="ARBA" id="ARBA00022750"/>
    </source>
</evidence>
<evidence type="ECO:0000256" key="2">
    <source>
        <dbReference type="ARBA" id="ARBA00022670"/>
    </source>
</evidence>
<sequence>MEYLEKETLILGCGNPLFGDDGFGPEFIKKLKDEKIENVYNNLALIDCGSGISPFLNLINSSSHKIKNLYIVDCGDFNGKIGDVLILDGKKIASEEFIKSSHSMNVPHEINKFSSNVKLILIQGEVNPNCMKLEMNEEVRHAMDKVKIIITALMEGSQ</sequence>
<dbReference type="NCBIfam" id="TIGR00072">
    <property type="entry name" value="hydrog_prot"/>
    <property type="match status" value="1"/>
</dbReference>
<keyword evidence="3" id="KW-0064">Aspartyl protease</keyword>
<dbReference type="EMBL" id="LNJC01000016">
    <property type="protein sequence ID" value="KYC50302.1"/>
    <property type="molecule type" value="Genomic_DNA"/>
</dbReference>
<name>A0A150IS05_9EURY</name>
<evidence type="ECO:0000313" key="7">
    <source>
        <dbReference type="EMBL" id="KYC50302.1"/>
    </source>
</evidence>
<keyword evidence="4" id="KW-0378">Hydrolase</keyword>
<accession>A0A150IKY3</accession>
<keyword evidence="2" id="KW-0645">Protease</keyword>
<accession>A0A150IS05</accession>
<accession>A0A150IZG6</accession>
<dbReference type="GO" id="GO:0016485">
    <property type="term" value="P:protein processing"/>
    <property type="evidence" value="ECO:0007669"/>
    <property type="project" value="TreeGrafter"/>
</dbReference>
<proteinExistence type="inferred from homology"/>
<dbReference type="GO" id="GO:0004190">
    <property type="term" value="F:aspartic-type endopeptidase activity"/>
    <property type="evidence" value="ECO:0007669"/>
    <property type="project" value="UniProtKB-KW"/>
</dbReference>
<dbReference type="Pfam" id="PF01750">
    <property type="entry name" value="HycI"/>
    <property type="match status" value="1"/>
</dbReference>
<dbReference type="SUPFAM" id="SSF53163">
    <property type="entry name" value="HybD-like"/>
    <property type="match status" value="1"/>
</dbReference>
<dbReference type="InterPro" id="IPR023430">
    <property type="entry name" value="Pept_HybD-like_dom_sf"/>
</dbReference>
<dbReference type="InterPro" id="IPR000671">
    <property type="entry name" value="Peptidase_A31"/>
</dbReference>
<comment type="caution">
    <text evidence="6">The sequence shown here is derived from an EMBL/GenBank/DDBJ whole genome shotgun (WGS) entry which is preliminary data.</text>
</comment>
<evidence type="ECO:0000313" key="9">
    <source>
        <dbReference type="Proteomes" id="UP000092401"/>
    </source>
</evidence>
<dbReference type="PANTHER" id="PTHR30302:SF1">
    <property type="entry name" value="HYDROGENASE 2 MATURATION PROTEASE"/>
    <property type="match status" value="1"/>
</dbReference>
<evidence type="ECO:0000256" key="4">
    <source>
        <dbReference type="ARBA" id="ARBA00022801"/>
    </source>
</evidence>
<protein>
    <submittedName>
        <fullName evidence="6">F420-reducing hydrogenase, subunit delta</fullName>
    </submittedName>
</protein>
<evidence type="ECO:0000256" key="1">
    <source>
        <dbReference type="ARBA" id="ARBA00006814"/>
    </source>
</evidence>
<dbReference type="PANTHER" id="PTHR30302">
    <property type="entry name" value="HYDROGENASE 1 MATURATION PROTEASE"/>
    <property type="match status" value="1"/>
</dbReference>
<dbReference type="Proteomes" id="UP000091929">
    <property type="component" value="Unassembled WGS sequence"/>
</dbReference>
<organism evidence="6 8">
    <name type="scientific">Candidatus Methanofastidiosum methylothiophilum</name>
    <dbReference type="NCBI Taxonomy" id="1705564"/>
    <lineage>
        <taxon>Archaea</taxon>
        <taxon>Methanobacteriati</taxon>
        <taxon>Methanobacteriota</taxon>
        <taxon>Stenosarchaea group</taxon>
        <taxon>Candidatus Methanofastidiosia</taxon>
        <taxon>Candidatus Methanofastidiosales</taxon>
        <taxon>Candidatus Methanofastidiosaceae</taxon>
        <taxon>Candidatus Methanofastidiosum</taxon>
    </lineage>
</organism>
<dbReference type="GO" id="GO:0008047">
    <property type="term" value="F:enzyme activator activity"/>
    <property type="evidence" value="ECO:0007669"/>
    <property type="project" value="InterPro"/>
</dbReference>
<dbReference type="EMBL" id="LNGF01000018">
    <property type="protein sequence ID" value="KYC47692.1"/>
    <property type="molecule type" value="Genomic_DNA"/>
</dbReference>
<evidence type="ECO:0000313" key="5">
    <source>
        <dbReference type="EMBL" id="KYC45588.1"/>
    </source>
</evidence>
<dbReference type="Proteomes" id="UP000092401">
    <property type="component" value="Unassembled WGS sequence"/>
</dbReference>
<dbReference type="EMBL" id="LNGE01000015">
    <property type="protein sequence ID" value="KYC45588.1"/>
    <property type="molecule type" value="Genomic_DNA"/>
</dbReference>
<dbReference type="AlphaFoldDB" id="A0A150IS05"/>
<reference evidence="8 9" key="1">
    <citation type="journal article" date="2016" name="ISME J.">
        <title>Chasing the elusive Euryarchaeota class WSA2: genomes reveal a uniquely fastidious methyl-reducing methanogen.</title>
        <authorList>
            <person name="Nobu M.K."/>
            <person name="Narihiro T."/>
            <person name="Kuroda K."/>
            <person name="Mei R."/>
            <person name="Liu W.T."/>
        </authorList>
    </citation>
    <scope>NUCLEOTIDE SEQUENCE [LARGE SCALE GENOMIC DNA]</scope>
    <source>
        <strain evidence="5">B03fssc0709_Meth_Bin005</strain>
        <strain evidence="6">B15fssc0709_Meth_Bin003</strain>
        <strain evidence="7">BMIXfssc0709_Meth_Bin006</strain>
    </source>
</reference>
<dbReference type="Gene3D" id="3.40.50.1450">
    <property type="entry name" value="HybD-like"/>
    <property type="match status" value="1"/>
</dbReference>
<dbReference type="PRINTS" id="PR00446">
    <property type="entry name" value="HYDRGNUPTAKE"/>
</dbReference>
<comment type="similarity">
    <text evidence="1">Belongs to the peptidase A31 family.</text>
</comment>
<evidence type="ECO:0000313" key="6">
    <source>
        <dbReference type="EMBL" id="KYC47692.1"/>
    </source>
</evidence>
<dbReference type="Proteomes" id="UP000092403">
    <property type="component" value="Unassembled WGS sequence"/>
</dbReference>
<gene>
    <name evidence="5" type="ORF">APG10_00734</name>
    <name evidence="6" type="ORF">APG11_00938</name>
    <name evidence="7" type="ORF">APG12_00920</name>
</gene>
<evidence type="ECO:0000313" key="8">
    <source>
        <dbReference type="Proteomes" id="UP000091929"/>
    </source>
</evidence>